<name>A0A8X6FYG8_TRICU</name>
<gene>
    <name evidence="2" type="ORF">TNCT_476481</name>
</gene>
<dbReference type="EMBL" id="BMAO01033844">
    <property type="protein sequence ID" value="GFQ92182.1"/>
    <property type="molecule type" value="Genomic_DNA"/>
</dbReference>
<protein>
    <submittedName>
        <fullName evidence="2">Uncharacterized protein</fullName>
    </submittedName>
</protein>
<evidence type="ECO:0000313" key="3">
    <source>
        <dbReference type="Proteomes" id="UP000887116"/>
    </source>
</evidence>
<feature type="compositionally biased region" description="Basic residues" evidence="1">
    <location>
        <begin position="106"/>
        <end position="119"/>
    </location>
</feature>
<feature type="region of interest" description="Disordered" evidence="1">
    <location>
        <begin position="90"/>
        <end position="119"/>
    </location>
</feature>
<evidence type="ECO:0000313" key="2">
    <source>
        <dbReference type="EMBL" id="GFQ92182.1"/>
    </source>
</evidence>
<organism evidence="2 3">
    <name type="scientific">Trichonephila clavata</name>
    <name type="common">Joro spider</name>
    <name type="synonym">Nephila clavata</name>
    <dbReference type="NCBI Taxonomy" id="2740835"/>
    <lineage>
        <taxon>Eukaryota</taxon>
        <taxon>Metazoa</taxon>
        <taxon>Ecdysozoa</taxon>
        <taxon>Arthropoda</taxon>
        <taxon>Chelicerata</taxon>
        <taxon>Arachnida</taxon>
        <taxon>Araneae</taxon>
        <taxon>Araneomorphae</taxon>
        <taxon>Entelegynae</taxon>
        <taxon>Araneoidea</taxon>
        <taxon>Nephilidae</taxon>
        <taxon>Trichonephila</taxon>
    </lineage>
</organism>
<proteinExistence type="predicted"/>
<reference evidence="2" key="1">
    <citation type="submission" date="2020-07" db="EMBL/GenBank/DDBJ databases">
        <title>Multicomponent nature underlies the extraordinary mechanical properties of spider dragline silk.</title>
        <authorList>
            <person name="Kono N."/>
            <person name="Nakamura H."/>
            <person name="Mori M."/>
            <person name="Yoshida Y."/>
            <person name="Ohtoshi R."/>
            <person name="Malay A.D."/>
            <person name="Moran D.A.P."/>
            <person name="Tomita M."/>
            <person name="Numata K."/>
            <person name="Arakawa K."/>
        </authorList>
    </citation>
    <scope>NUCLEOTIDE SEQUENCE</scope>
</reference>
<dbReference type="AlphaFoldDB" id="A0A8X6FYG8"/>
<comment type="caution">
    <text evidence="2">The sequence shown here is derived from an EMBL/GenBank/DDBJ whole genome shotgun (WGS) entry which is preliminary data.</text>
</comment>
<evidence type="ECO:0000256" key="1">
    <source>
        <dbReference type="SAM" id="MobiDB-lite"/>
    </source>
</evidence>
<keyword evidence="3" id="KW-1185">Reference proteome</keyword>
<dbReference type="Proteomes" id="UP000887116">
    <property type="component" value="Unassembled WGS sequence"/>
</dbReference>
<feature type="region of interest" description="Disordered" evidence="1">
    <location>
        <begin position="30"/>
        <end position="50"/>
    </location>
</feature>
<sequence length="119" mass="13422">MKSHLLFCFVVAGDQGCFLLRSCFEEENSVWSSGIPPGSPNPKRVKRKRSLGNMQKSFRLRALFLFQRAEDYGASVAGDIVFDAVLNHQKSNRHRRGEGNGEAKNKHSQKVSKEKKKVS</sequence>
<accession>A0A8X6FYG8</accession>